<protein>
    <submittedName>
        <fullName evidence="1">Uncharacterized protein</fullName>
    </submittedName>
</protein>
<organism evidence="1 2">
    <name type="scientific">Streptomyces wuyuanensis</name>
    <dbReference type="NCBI Taxonomy" id="1196353"/>
    <lineage>
        <taxon>Bacteria</taxon>
        <taxon>Bacillati</taxon>
        <taxon>Actinomycetota</taxon>
        <taxon>Actinomycetes</taxon>
        <taxon>Kitasatosporales</taxon>
        <taxon>Streptomycetaceae</taxon>
        <taxon>Streptomyces</taxon>
    </lineage>
</organism>
<reference evidence="2" key="1">
    <citation type="submission" date="2016-10" db="EMBL/GenBank/DDBJ databases">
        <authorList>
            <person name="Varghese N."/>
            <person name="Submissions S."/>
        </authorList>
    </citation>
    <scope>NUCLEOTIDE SEQUENCE [LARGE SCALE GENOMIC DNA]</scope>
    <source>
        <strain evidence="2">CGMCC 4.7042</strain>
    </source>
</reference>
<sequence length="157" mass="17596">MPHHALEITLTRPATTTELDQARRLTRFAINHDHTRLLTLTRAKTPNRALSRVRRALEETLPIDVLATHYPDTHGQIILNIDPPPATHALLQRAAARHGQDVAAFIEQSLTRALQRIDHQEAERLTHAMQALLATTTRERLLTAAARALTTPEARPC</sequence>
<dbReference type="GeneID" id="40834230"/>
<dbReference type="RefSeq" id="WP_093662268.1">
    <property type="nucleotide sequence ID" value="NZ_FNHI01000036.1"/>
</dbReference>
<evidence type="ECO:0000313" key="1">
    <source>
        <dbReference type="EMBL" id="SDN73209.1"/>
    </source>
</evidence>
<keyword evidence="2" id="KW-1185">Reference proteome</keyword>
<proteinExistence type="predicted"/>
<dbReference type="AlphaFoldDB" id="A0A1H0DT22"/>
<evidence type="ECO:0000313" key="2">
    <source>
        <dbReference type="Proteomes" id="UP000199063"/>
    </source>
</evidence>
<dbReference type="OrthoDB" id="4201401at2"/>
<dbReference type="STRING" id="1196353.SAMN05444921_13610"/>
<accession>A0A1H0DT22</accession>
<gene>
    <name evidence="1" type="ORF">SAMN05444921_13610</name>
</gene>
<dbReference type="Proteomes" id="UP000199063">
    <property type="component" value="Unassembled WGS sequence"/>
</dbReference>
<dbReference type="EMBL" id="FNHI01000036">
    <property type="protein sequence ID" value="SDN73209.1"/>
    <property type="molecule type" value="Genomic_DNA"/>
</dbReference>
<name>A0A1H0DT22_9ACTN</name>